<organism evidence="2 3">
    <name type="scientific">Leptotrichia wadei (strain F0279)</name>
    <dbReference type="NCBI Taxonomy" id="888055"/>
    <lineage>
        <taxon>Bacteria</taxon>
        <taxon>Fusobacteriati</taxon>
        <taxon>Fusobacteriota</taxon>
        <taxon>Fusobacteriia</taxon>
        <taxon>Fusobacteriales</taxon>
        <taxon>Leptotrichiaceae</taxon>
        <taxon>Leptotrichia</taxon>
    </lineage>
</organism>
<dbReference type="Proteomes" id="UP000016626">
    <property type="component" value="Unassembled WGS sequence"/>
</dbReference>
<reference evidence="2 3" key="1">
    <citation type="submission" date="2013-06" db="EMBL/GenBank/DDBJ databases">
        <authorList>
            <person name="Weinstock G."/>
            <person name="Sodergren E."/>
            <person name="Lobos E.A."/>
            <person name="Fulton L."/>
            <person name="Fulton R."/>
            <person name="Courtney L."/>
            <person name="Fronick C."/>
            <person name="O'Laughlin M."/>
            <person name="Godfrey J."/>
            <person name="Wilson R.M."/>
            <person name="Miner T."/>
            <person name="Farmer C."/>
            <person name="Delehaunty K."/>
            <person name="Cordes M."/>
            <person name="Minx P."/>
            <person name="Tomlinson C."/>
            <person name="Chen J."/>
            <person name="Wollam A."/>
            <person name="Pepin K.H."/>
            <person name="Bhonagiri V."/>
            <person name="Zhang X."/>
            <person name="Warren W."/>
            <person name="Mitreva M."/>
            <person name="Mardis E.R."/>
            <person name="Wilson R.K."/>
        </authorList>
    </citation>
    <scope>NUCLEOTIDE SEQUENCE [LARGE SCALE GENOMIC DNA]</scope>
    <source>
        <strain evidence="2 3">F0279</strain>
    </source>
</reference>
<evidence type="ECO:0000313" key="3">
    <source>
        <dbReference type="Proteomes" id="UP000016626"/>
    </source>
</evidence>
<dbReference type="NCBIfam" id="TIGR01641">
    <property type="entry name" value="phageSPP1_gp7"/>
    <property type="match status" value="1"/>
</dbReference>
<dbReference type="PATRIC" id="fig|888055.3.peg.1845"/>
<evidence type="ECO:0000313" key="2">
    <source>
        <dbReference type="EMBL" id="ERK48353.1"/>
    </source>
</evidence>
<dbReference type="EMBL" id="AWVM01000100">
    <property type="protein sequence ID" value="ERK48353.1"/>
    <property type="molecule type" value="Genomic_DNA"/>
</dbReference>
<name>U2R3Y4_LEPWF</name>
<gene>
    <name evidence="2" type="ORF">HMPREF9015_01922</name>
</gene>
<evidence type="ECO:0000259" key="1">
    <source>
        <dbReference type="Pfam" id="PF04233"/>
    </source>
</evidence>
<dbReference type="HOGENOM" id="CLU_540574_0_0_0"/>
<accession>U2R3Y4</accession>
<dbReference type="AlphaFoldDB" id="U2R3Y4"/>
<feature type="domain" description="Phage head morphogenesis" evidence="1">
    <location>
        <begin position="200"/>
        <end position="305"/>
    </location>
</feature>
<dbReference type="RefSeq" id="WP_021746835.1">
    <property type="nucleotide sequence ID" value="NZ_KI271422.1"/>
</dbReference>
<dbReference type="Pfam" id="PF04233">
    <property type="entry name" value="Phage_Mu_F"/>
    <property type="match status" value="1"/>
</dbReference>
<dbReference type="eggNOG" id="COG2369">
    <property type="taxonomic scope" value="Bacteria"/>
</dbReference>
<protein>
    <submittedName>
        <fullName evidence="2">Phage protein F-like protein</fullName>
    </submittedName>
</protein>
<dbReference type="InterPro" id="IPR006528">
    <property type="entry name" value="Phage_head_morphogenesis_dom"/>
</dbReference>
<comment type="caution">
    <text evidence="2">The sequence shown here is derived from an EMBL/GenBank/DDBJ whole genome shotgun (WGS) entry which is preliminary data.</text>
</comment>
<proteinExistence type="predicted"/>
<sequence>MKNKNKEYWEKRQLSREELSFNKGTEAYKEYVKILSESKKGIENKIAQLYAKYQQEVTKLGVDKIQANKLLRGTEYKEWRYNIGKYVEEIEKLKKSNPVEFRKMSVELETLAYRSRISRLDSLKAGVDYELIQAGDKIKGKVTDTLADVYEDTYTSFVEDLNFKKGVISSSTIKMALEQEWSGANYSSRIWSNIDNLAKAIKNEVIVGLNKGINYRTMSQNISKKFDTSYKNAERLVRTETAHIQNQATLMGYKDSGVVKYEFLAVLDSRTSHTCASLNGEVFKTENAMEGENYPPMHPRCRSTTVPYEYSDVFSDEPEKEDFENNENEGIINNNGTVFVEGGRYRNIGNINATEYKDEPLELLRRYEQKIVKKSKENALVIAKNGDIYILKGDENSIPSHKMTKINFEDAFYTHNHPKNSGHEWGFSNDDFSSFTNLKLKYLAAIDEKYIHELSKDMFEMKNILTEQEKLLDKMTYERWIVLNQYEKAEEKGLRYRRNEINKR</sequence>